<feature type="zinc finger region" description="C3H1-type" evidence="6">
    <location>
        <begin position="714"/>
        <end position="741"/>
    </location>
</feature>
<reference evidence="9 10" key="1">
    <citation type="submission" date="2014-11" db="EMBL/GenBank/DDBJ databases">
        <authorList>
            <person name="Zhu J."/>
            <person name="Qi W."/>
            <person name="Song R."/>
        </authorList>
    </citation>
    <scope>NUCLEOTIDE SEQUENCE [LARGE SCALE GENOMIC DNA]</scope>
</reference>
<feature type="compositionally biased region" description="Low complexity" evidence="7">
    <location>
        <begin position="298"/>
        <end position="308"/>
    </location>
</feature>
<feature type="region of interest" description="Disordered" evidence="7">
    <location>
        <begin position="1003"/>
        <end position="1081"/>
    </location>
</feature>
<evidence type="ECO:0000256" key="6">
    <source>
        <dbReference type="PROSITE-ProRule" id="PRU00723"/>
    </source>
</evidence>
<feature type="compositionally biased region" description="Low complexity" evidence="7">
    <location>
        <begin position="1631"/>
        <end position="1641"/>
    </location>
</feature>
<accession>A0A0G4EKQ5</accession>
<feature type="region of interest" description="Disordered" evidence="7">
    <location>
        <begin position="376"/>
        <end position="440"/>
    </location>
</feature>
<evidence type="ECO:0000256" key="5">
    <source>
        <dbReference type="ARBA" id="ARBA00023125"/>
    </source>
</evidence>
<evidence type="ECO:0000256" key="4">
    <source>
        <dbReference type="ARBA" id="ARBA00022833"/>
    </source>
</evidence>
<feature type="compositionally biased region" description="Low complexity" evidence="7">
    <location>
        <begin position="1177"/>
        <end position="1189"/>
    </location>
</feature>
<dbReference type="Pfam" id="PF25512">
    <property type="entry name" value="zf-CCCH_AtC3H23"/>
    <property type="match status" value="1"/>
</dbReference>
<dbReference type="SMART" id="SM00356">
    <property type="entry name" value="ZnF_C3H1"/>
    <property type="match status" value="6"/>
</dbReference>
<feature type="compositionally biased region" description="Low complexity" evidence="7">
    <location>
        <begin position="1275"/>
        <end position="1287"/>
    </location>
</feature>
<name>A0A0G4EKQ5_VITBC</name>
<keyword evidence="4 6" id="KW-0862">Zinc</keyword>
<keyword evidence="3 6" id="KW-0863">Zinc-finger</keyword>
<feature type="domain" description="C3H1-type" evidence="8">
    <location>
        <begin position="845"/>
        <end position="873"/>
    </location>
</feature>
<keyword evidence="2 6" id="KW-0479">Metal-binding</keyword>
<organism evidence="9 10">
    <name type="scientific">Vitrella brassicaformis (strain CCMP3155)</name>
    <dbReference type="NCBI Taxonomy" id="1169540"/>
    <lineage>
        <taxon>Eukaryota</taxon>
        <taxon>Sar</taxon>
        <taxon>Alveolata</taxon>
        <taxon>Colpodellida</taxon>
        <taxon>Vitrellaceae</taxon>
        <taxon>Vitrella</taxon>
    </lineage>
</organism>
<dbReference type="GO" id="GO:0003677">
    <property type="term" value="F:DNA binding"/>
    <property type="evidence" value="ECO:0007669"/>
    <property type="project" value="UniProtKB-KW"/>
</dbReference>
<proteinExistence type="inferred from homology"/>
<feature type="zinc finger region" description="C3H1-type" evidence="6">
    <location>
        <begin position="526"/>
        <end position="549"/>
    </location>
</feature>
<feature type="region of interest" description="Disordered" evidence="7">
    <location>
        <begin position="909"/>
        <end position="982"/>
    </location>
</feature>
<feature type="zinc finger region" description="C3H1-type" evidence="6">
    <location>
        <begin position="845"/>
        <end position="873"/>
    </location>
</feature>
<dbReference type="InterPro" id="IPR000571">
    <property type="entry name" value="Znf_CCCH"/>
</dbReference>
<feature type="compositionally biased region" description="Polar residues" evidence="7">
    <location>
        <begin position="1149"/>
        <end position="1171"/>
    </location>
</feature>
<feature type="region of interest" description="Disordered" evidence="7">
    <location>
        <begin position="248"/>
        <end position="282"/>
    </location>
</feature>
<dbReference type="OrthoDB" id="20534at2759"/>
<evidence type="ECO:0000259" key="8">
    <source>
        <dbReference type="PROSITE" id="PS50103"/>
    </source>
</evidence>
<evidence type="ECO:0000256" key="2">
    <source>
        <dbReference type="ARBA" id="ARBA00022723"/>
    </source>
</evidence>
<feature type="compositionally biased region" description="Low complexity" evidence="7">
    <location>
        <begin position="376"/>
        <end position="400"/>
    </location>
</feature>
<feature type="domain" description="C3H1-type" evidence="8">
    <location>
        <begin position="673"/>
        <end position="705"/>
    </location>
</feature>
<dbReference type="InterPro" id="IPR045234">
    <property type="entry name" value="Unkempt-like"/>
</dbReference>
<feature type="compositionally biased region" description="Basic and acidic residues" evidence="7">
    <location>
        <begin position="1887"/>
        <end position="1902"/>
    </location>
</feature>
<evidence type="ECO:0000256" key="3">
    <source>
        <dbReference type="ARBA" id="ARBA00022771"/>
    </source>
</evidence>
<dbReference type="InParanoid" id="A0A0G4EKQ5"/>
<dbReference type="Proteomes" id="UP000041254">
    <property type="component" value="Unassembled WGS sequence"/>
</dbReference>
<dbReference type="InterPro" id="IPR036855">
    <property type="entry name" value="Znf_CCCH_sf"/>
</dbReference>
<feature type="region of interest" description="Disordered" evidence="7">
    <location>
        <begin position="1621"/>
        <end position="1644"/>
    </location>
</feature>
<dbReference type="InterPro" id="IPR040594">
    <property type="entry name" value="UNK_Znf_1"/>
</dbReference>
<feature type="region of interest" description="Disordered" evidence="7">
    <location>
        <begin position="1122"/>
        <end position="1214"/>
    </location>
</feature>
<gene>
    <name evidence="9" type="ORF">Vbra_12316</name>
</gene>
<keyword evidence="5" id="KW-0238">DNA-binding</keyword>
<feature type="region of interest" description="Disordered" evidence="7">
    <location>
        <begin position="1"/>
        <end position="111"/>
    </location>
</feature>
<dbReference type="PANTHER" id="PTHR14493">
    <property type="entry name" value="UNKEMPT FAMILY MEMBER"/>
    <property type="match status" value="1"/>
</dbReference>
<sequence length="2394" mass="259066">MRADQHLGGLSEAATARHPHADARQNGGEVRLSDSLKLNRLRETSSRTGLMTPHASAAAHQQSLVGGTSTSPASLMNHTSISPHEPSRPIGTLPNGHSSLAPGQASTVLSSGGAAADGASLVGPIPPPSAAVLSQLPTHVAAALVQLTQQQQQVPATSRESVTPSATPLHQAAFRPQPHGPQTTPRAPSIEAESSPKDIIGERFTDISPQSTEAIGTPHRSANDLTRPQSYGDVLFANHRGATVQRLHDHKTDITPQQRQQRPVSKTPTAAASDAALSSSDDTTADLVNLAGALRRMQQQQQQQQHPKQPQPATPNALSLLQNQAASLGLLNRLSPSPSPSPSVQQVSNGGVGNASLQQYQLLQLQQAINTIMQQQQQQPGSHQQQQQQQQAATTVTQTTGGSSNPSPMVRQGEGQRAASDDGSPRGSRRGGEGAGRSGVVVGIGIGGRVEMPEGQGPELPMFRELGENEEHMHFMFNCHTRKCPRFGQGHCPAHKPMVCFDFHFDSQKRRRPITESKRLAYWDIQCEFINHPNNCPRGLSCPFAHSKDEISYHPAKYKTRLCNSKDCRKQICCFAHEEHELRRFAQSRYSHLILSGAANRANARSDRSPPPSTRTQGTTQDALAVKGASAAADFSFAHFKTQPCRNKAHAHDRKICPFYHNLRDRRRPPFGQYKAEPCEDHFDLELQSLACKKGDACDKCHNRLELLYHPEVYKQRFCATYPDVSRCQRGKFCAFAHSREEIRCPIFSPEEESERTADFFMSKFKTKWCPYGIQHDWHSCVYAHTYQDFRRTPELGYGSEPCPYWEKDKDKHAHALDYEQRCPNKGFYCQYAHGSKEQLYHPSYYKVMPCADWKANGWCPRGDLCAFYHDASQKRYPPATNFDYTKPLASIDKLQTHVTKPILFNLEDPENITQPSPSIRGETGSPILMPFESVTGSGRPPPPPGPPPPSAWRPTPLTPRDSPSHTFARSHTDTDAFSPMRAPHSSLTIADVRPRQTQQHFIAPPHDTSHVGRGPHIHMQDDTPLRDTSDAAPRLYHLTERPSVGTPSSSPAPPVPGDATRLGAVSPKTASSGRHGTPMGITRAAVPQDLLNIWGKSEKQLWAPPSRLKIAEMEPVSLVESPMANGNREGGGGGSSTKSTLSTWAPIPSTSPSAPKRQGSSHSAVLSAQPTPADVPGDGADLAALPAPAIHPSHSFPQRPATEEAKGDDTASHNNMAEEASSSLFSLTPMQHLHAGQGDHTSAGLLRSLATAAADGASSVSPMGSHQHDHHGIASGRATRSAASADGGEDSSRKQSTGQLFGPSGGFGMFSLAQSPQAEVTDASAETQQRRVFGEVEGMVDQSPSLAAAPAVFVQAHSLSHAFATVASLCQAIDMPKAVLLLDNSLVPVRLSLAPSSCLPAELSFMADRFDLFLACGHGSWERFVEAERGMWIGTPQRLKGQPTKQNHDKRRGDQVVLVHLHTSGGHLAESLQEYQTIHLDGLDDRSLFIIHVCVSESLSNLSAALPPSVPKAMASFLPSWQAATNLPGKSVLDTWKTAILRVDAGSSSASQKGGVDMTWEPTEDEGFIGSCADKTRRVRARLRPADLCEEAAAFLSHHVHPTRRPQPLRLVIASPAISPAADSDRAEDSSPSLFPRSSSVGTVEGFDSAQTVQWMGPASGSMGMRLGTSTSSFSTPSSARGYAAREETEATPPRPPLMGAVEGASGSWAEERYTVSPGQQDSSSTSCVQVSRVRYLKDGFHLGQVELPCGIGRATVGVPCAVRVGALADYQLGEDLLKLYSLHCQQQVLDGRHTLRCVSLSFHPSIAPRVASSSVLPQGRATDLASCPTPDSSLMLCLTPPPRASLQTLIEGCRGPPEGSKLTCFCDALWEWHIDRDGLPCPESASHDNHFQQHPADELHSSAPATSTGAWAESPTLGRQRTAAALPPSLRRACAEAGVRGLMKLTPHTRSLLADLMDMACEVECLRREATREAFRNEEWEGVVKRLQRSMTIDNVLMAAATVDGNGDAALSPRLDIFSLDEAKDEWPSSTAEQLGCLLVYCLTGGGRITVDALARTAEDGGPSWLVLRCIGEYSPLAYQLIAVLLGLPPFTHLSDMAGPMDMQSGTGATTPLGTGLFLHHSTASPVSAGGFTMSRSPTDIMVAPDAVYHSTVASPKLDTQKRRRSGAVPPVELCRHHPLFWPCVTRLDCLEYVYTVLYKDMAATSATASSASSAGRAARPQSDVLRQVRERVDDSCDGGGGVMPLDWRQVVSQHLYRTVLFIQSQKTAKKASTTTTFGPHLRDFLRFVRKLRSRWWEICMSSAQADLQAVLADLGRSPRAMGDGDSDSGLTMEVLSMKEELLCRQVEVVSKGLLPLLFDVVNSNTQLAEIFYAASAFSKVRRAFEGPYLVP</sequence>
<feature type="region of interest" description="Disordered" evidence="7">
    <location>
        <begin position="1886"/>
        <end position="1927"/>
    </location>
</feature>
<evidence type="ECO:0000313" key="9">
    <source>
        <dbReference type="EMBL" id="CEL97731.1"/>
    </source>
</evidence>
<feature type="zinc finger region" description="C3H1-type" evidence="6">
    <location>
        <begin position="673"/>
        <end position="705"/>
    </location>
</feature>
<dbReference type="GO" id="GO:0008270">
    <property type="term" value="F:zinc ion binding"/>
    <property type="evidence" value="ECO:0007669"/>
    <property type="project" value="UniProtKB-KW"/>
</dbReference>
<feature type="region of interest" description="Disordered" evidence="7">
    <location>
        <begin position="1258"/>
        <end position="1301"/>
    </location>
</feature>
<evidence type="ECO:0000256" key="1">
    <source>
        <dbReference type="ARBA" id="ARBA00008808"/>
    </source>
</evidence>
<feature type="domain" description="C3H1-type" evidence="8">
    <location>
        <begin position="526"/>
        <end position="549"/>
    </location>
</feature>
<feature type="compositionally biased region" description="Pro residues" evidence="7">
    <location>
        <begin position="940"/>
        <end position="952"/>
    </location>
</feature>
<feature type="region of interest" description="Disordered" evidence="7">
    <location>
        <begin position="601"/>
        <end position="620"/>
    </location>
</feature>
<feature type="compositionally biased region" description="Low complexity" evidence="7">
    <location>
        <begin position="269"/>
        <end position="282"/>
    </location>
</feature>
<dbReference type="VEuPathDB" id="CryptoDB:Vbra_12316"/>
<protein>
    <recommendedName>
        <fullName evidence="8">C3H1-type domain-containing protein</fullName>
    </recommendedName>
</protein>
<feature type="compositionally biased region" description="Basic and acidic residues" evidence="7">
    <location>
        <begin position="1019"/>
        <end position="1030"/>
    </location>
</feature>
<feature type="compositionally biased region" description="Polar residues" evidence="7">
    <location>
        <begin position="254"/>
        <end position="268"/>
    </location>
</feature>
<feature type="region of interest" description="Disordered" evidence="7">
    <location>
        <begin position="331"/>
        <end position="350"/>
    </location>
</feature>
<feature type="compositionally biased region" description="Basic and acidic residues" evidence="7">
    <location>
        <begin position="194"/>
        <end position="205"/>
    </location>
</feature>
<comment type="similarity">
    <text evidence="1">Belongs to the unkempt family.</text>
</comment>
<dbReference type="InterPro" id="IPR057444">
    <property type="entry name" value="Znf-CCCH_AtC3H23-like"/>
</dbReference>
<feature type="domain" description="C3H1-type" evidence="8">
    <location>
        <begin position="714"/>
        <end position="741"/>
    </location>
</feature>
<dbReference type="Pfam" id="PF00642">
    <property type="entry name" value="zf-CCCH"/>
    <property type="match status" value="1"/>
</dbReference>
<evidence type="ECO:0000313" key="10">
    <source>
        <dbReference type="Proteomes" id="UP000041254"/>
    </source>
</evidence>
<dbReference type="SUPFAM" id="SSF90229">
    <property type="entry name" value="CCCH zinc finger"/>
    <property type="match status" value="2"/>
</dbReference>
<feature type="region of interest" description="Disordered" evidence="7">
    <location>
        <begin position="296"/>
        <end position="315"/>
    </location>
</feature>
<dbReference type="Gene3D" id="3.30.1370.210">
    <property type="match status" value="1"/>
</dbReference>
<feature type="compositionally biased region" description="Low complexity" evidence="7">
    <location>
        <begin position="331"/>
        <end position="348"/>
    </location>
</feature>
<feature type="region of interest" description="Disordered" evidence="7">
    <location>
        <begin position="171"/>
        <end position="227"/>
    </location>
</feature>
<feature type="region of interest" description="Disordered" evidence="7">
    <location>
        <begin position="1672"/>
        <end position="1701"/>
    </location>
</feature>
<feature type="compositionally biased region" description="Basic and acidic residues" evidence="7">
    <location>
        <begin position="1202"/>
        <end position="1212"/>
    </location>
</feature>
<dbReference type="PROSITE" id="PS50103">
    <property type="entry name" value="ZF_C3H1"/>
    <property type="match status" value="4"/>
</dbReference>
<keyword evidence="10" id="KW-1185">Reference proteome</keyword>
<dbReference type="PANTHER" id="PTHR14493:SF50">
    <property type="entry name" value="RING FINGER PROTEIN UNKEMPT"/>
    <property type="match status" value="1"/>
</dbReference>
<dbReference type="EMBL" id="CDMY01000255">
    <property type="protein sequence ID" value="CEL97731.1"/>
    <property type="molecule type" value="Genomic_DNA"/>
</dbReference>
<dbReference type="Pfam" id="PF18384">
    <property type="entry name" value="zf_CCCH_5"/>
    <property type="match status" value="1"/>
</dbReference>
<feature type="compositionally biased region" description="Polar residues" evidence="7">
    <location>
        <begin position="59"/>
        <end position="82"/>
    </location>
</feature>
<evidence type="ECO:0000256" key="7">
    <source>
        <dbReference type="SAM" id="MobiDB-lite"/>
    </source>
</evidence>